<name>A0A915EFW4_9BILA</name>
<sequence>MTVFTLNVHHHGQHGKPVPELVQRLAFDYAARLMFIKIEQYHSINDHVEYFYSHSSTNVSRSMSAATVTGHFTELFGGTGDLMATNQLRVCTPTRRGVSSDIPYSAAPVTLQALRYRATSKKVATTTADNLPPTKAIQTTSFTTDRPQQSTQEQKPGEEDKKAPICGGESESESASNEQLTCGKAAVATKKPAVFLTTSSPLTPYSSPAKTVNVVAGDGEPSCSADIRVVGSGQQQQRCASLSQLTDPWTMNEMRLAEKDRRNAMKLEWQQVALVLDRFFFYLFVTITLDHRLALKEPCDQPEIEVHQPQVVDDALDCVDLEEVDGKKKYPTFVQHQWTREDAHLLPLKPKLRTIFLLKTDLLL</sequence>
<feature type="compositionally biased region" description="Polar residues" evidence="1">
    <location>
        <begin position="136"/>
        <end position="154"/>
    </location>
</feature>
<feature type="region of interest" description="Disordered" evidence="1">
    <location>
        <begin position="123"/>
        <end position="178"/>
    </location>
</feature>
<accession>A0A915EFW4</accession>
<organism evidence="2 3">
    <name type="scientific">Ditylenchus dipsaci</name>
    <dbReference type="NCBI Taxonomy" id="166011"/>
    <lineage>
        <taxon>Eukaryota</taxon>
        <taxon>Metazoa</taxon>
        <taxon>Ecdysozoa</taxon>
        <taxon>Nematoda</taxon>
        <taxon>Chromadorea</taxon>
        <taxon>Rhabditida</taxon>
        <taxon>Tylenchina</taxon>
        <taxon>Tylenchomorpha</taxon>
        <taxon>Sphaerularioidea</taxon>
        <taxon>Anguinidae</taxon>
        <taxon>Anguininae</taxon>
        <taxon>Ditylenchus</taxon>
    </lineage>
</organism>
<dbReference type="Proteomes" id="UP000887574">
    <property type="component" value="Unplaced"/>
</dbReference>
<evidence type="ECO:0000313" key="3">
    <source>
        <dbReference type="WBParaSite" id="jg5914"/>
    </source>
</evidence>
<protein>
    <submittedName>
        <fullName evidence="3">Neurotransmitter-gated ion-channel transmembrane domain-containing protein</fullName>
    </submittedName>
</protein>
<proteinExistence type="predicted"/>
<dbReference type="WBParaSite" id="jg5914">
    <property type="protein sequence ID" value="jg5914"/>
    <property type="gene ID" value="jg5914"/>
</dbReference>
<dbReference type="GO" id="GO:0016020">
    <property type="term" value="C:membrane"/>
    <property type="evidence" value="ECO:0007669"/>
    <property type="project" value="InterPro"/>
</dbReference>
<dbReference type="InterPro" id="IPR036719">
    <property type="entry name" value="Neuro-gated_channel_TM_sf"/>
</dbReference>
<keyword evidence="2" id="KW-1185">Reference proteome</keyword>
<evidence type="ECO:0000313" key="2">
    <source>
        <dbReference type="Proteomes" id="UP000887574"/>
    </source>
</evidence>
<dbReference type="AlphaFoldDB" id="A0A915EFW4"/>
<evidence type="ECO:0000256" key="1">
    <source>
        <dbReference type="SAM" id="MobiDB-lite"/>
    </source>
</evidence>
<dbReference type="GO" id="GO:0006811">
    <property type="term" value="P:monoatomic ion transport"/>
    <property type="evidence" value="ECO:0007669"/>
    <property type="project" value="InterPro"/>
</dbReference>
<dbReference type="SUPFAM" id="SSF90112">
    <property type="entry name" value="Neurotransmitter-gated ion-channel transmembrane pore"/>
    <property type="match status" value="1"/>
</dbReference>
<reference evidence="3" key="1">
    <citation type="submission" date="2022-11" db="UniProtKB">
        <authorList>
            <consortium name="WormBaseParasite"/>
        </authorList>
    </citation>
    <scope>IDENTIFICATION</scope>
</reference>